<dbReference type="Proteomes" id="UP000648187">
    <property type="component" value="Unassembled WGS sequence"/>
</dbReference>
<reference evidence="10" key="1">
    <citation type="submission" date="2020-08" db="EMBL/GenBank/DDBJ databases">
        <title>Spodoptera exigua strain:BAW_Kor-Di-RS1 Genome sequencing and assembly.</title>
        <authorList>
            <person name="Kim J."/>
            <person name="Nam H.Y."/>
            <person name="Kwon M."/>
            <person name="Choi J.H."/>
            <person name="Cho S.R."/>
            <person name="Kim G.-H."/>
        </authorList>
    </citation>
    <scope>NUCLEOTIDE SEQUENCE</scope>
    <source>
        <strain evidence="10">BAW_Kor-Di-RS1</strain>
        <tissue evidence="10">Whole-body</tissue>
    </source>
</reference>
<name>A0A835GKG0_SPOEX</name>
<accession>A0A835GKG0</accession>
<keyword evidence="4 9" id="KW-0812">Transmembrane</keyword>
<evidence type="ECO:0000256" key="4">
    <source>
        <dbReference type="ARBA" id="ARBA00022692"/>
    </source>
</evidence>
<dbReference type="EMBL" id="JACEFF010000312">
    <property type="protein sequence ID" value="KAH9639695.1"/>
    <property type="molecule type" value="Genomic_DNA"/>
</dbReference>
<evidence type="ECO:0000256" key="5">
    <source>
        <dbReference type="ARBA" id="ARBA00022792"/>
    </source>
</evidence>
<evidence type="ECO:0000256" key="7">
    <source>
        <dbReference type="ARBA" id="ARBA00023128"/>
    </source>
</evidence>
<evidence type="ECO:0000256" key="1">
    <source>
        <dbReference type="ARBA" id="ARBA00004434"/>
    </source>
</evidence>
<dbReference type="Gene3D" id="4.10.93.10">
    <property type="entry name" value="Mitochondrial cytochrome c oxidase subunit VIc/VIIs"/>
    <property type="match status" value="1"/>
</dbReference>
<evidence type="ECO:0008006" key="13">
    <source>
        <dbReference type="Google" id="ProtNLM"/>
    </source>
</evidence>
<dbReference type="AlphaFoldDB" id="A0A835GKG0"/>
<dbReference type="Proteomes" id="UP000814243">
    <property type="component" value="Unassembled WGS sequence"/>
</dbReference>
<evidence type="ECO:0000313" key="12">
    <source>
        <dbReference type="Proteomes" id="UP000648187"/>
    </source>
</evidence>
<dbReference type="Pfam" id="PF02937">
    <property type="entry name" value="COX6C"/>
    <property type="match status" value="1"/>
</dbReference>
<gene>
    <name evidence="11" type="ORF">HF086_017085</name>
    <name evidence="10" type="ORF">HW555_003267</name>
</gene>
<evidence type="ECO:0000256" key="2">
    <source>
        <dbReference type="ARBA" id="ARBA00004673"/>
    </source>
</evidence>
<reference evidence="11" key="2">
    <citation type="journal article" date="2021" name="G3 (Bethesda)">
        <title>Genome and transcriptome analysis of the beet armyworm Spodoptera exigua reveals targets for pest control. .</title>
        <authorList>
            <person name="Simon S."/>
            <person name="Breeschoten T."/>
            <person name="Jansen H.J."/>
            <person name="Dirks R.P."/>
            <person name="Schranz M.E."/>
            <person name="Ros V.I.D."/>
        </authorList>
    </citation>
    <scope>NUCLEOTIDE SEQUENCE</scope>
    <source>
        <strain evidence="11">TB_SE_WUR_2020</strain>
    </source>
</reference>
<comment type="subcellular location">
    <subcellularLocation>
        <location evidence="1">Mitochondrion inner membrane</location>
        <topology evidence="1">Single-pass membrane protein</topology>
    </subcellularLocation>
</comment>
<comment type="caution">
    <text evidence="10">The sequence shown here is derived from an EMBL/GenBank/DDBJ whole genome shotgun (WGS) entry which is preliminary data.</text>
</comment>
<keyword evidence="7" id="KW-0496">Mitochondrion</keyword>
<comment type="pathway">
    <text evidence="2">Energy metabolism; oxidative phosphorylation.</text>
</comment>
<dbReference type="EMBL" id="JACKWZ010000031">
    <property type="protein sequence ID" value="KAF9420517.1"/>
    <property type="molecule type" value="Genomic_DNA"/>
</dbReference>
<keyword evidence="5" id="KW-0999">Mitochondrion inner membrane</keyword>
<proteinExistence type="inferred from homology"/>
<evidence type="ECO:0000313" key="10">
    <source>
        <dbReference type="EMBL" id="KAF9420517.1"/>
    </source>
</evidence>
<sequence length="112" mass="12463">MNPCDPTLPPCPPCPPPPYPPCPSVCPPPPLPPPCHSRPIMRGLHWAQTKRKLTQALLASAISGALVYVFLGLRRKEAYRDFYAKAELEDWADEMARKGLFQSVPAETLRQT</sequence>
<evidence type="ECO:0000256" key="3">
    <source>
        <dbReference type="ARBA" id="ARBA00007204"/>
    </source>
</evidence>
<keyword evidence="8 9" id="KW-0472">Membrane</keyword>
<keyword evidence="12" id="KW-1185">Reference proteome</keyword>
<protein>
    <recommendedName>
        <fullName evidence="13">Mitochondrial cytochrome c oxidase subunit VIc/VIIs domain-containing protein</fullName>
    </recommendedName>
</protein>
<comment type="similarity">
    <text evidence="3">Belongs to the cytochrome c oxidase subunit 6c family.</text>
</comment>
<dbReference type="GO" id="GO:0005743">
    <property type="term" value="C:mitochondrial inner membrane"/>
    <property type="evidence" value="ECO:0007669"/>
    <property type="project" value="UniProtKB-SubCell"/>
</dbReference>
<dbReference type="InterPro" id="IPR034884">
    <property type="entry name" value="Cytochrome_c_oxidase_VIc/VIIs"/>
</dbReference>
<dbReference type="PANTHER" id="PTHR48416:SF1">
    <property type="entry name" value="CYTOCHROME C OXIDASE SUBUNIT 6C"/>
    <property type="match status" value="1"/>
</dbReference>
<dbReference type="PANTHER" id="PTHR48416">
    <property type="entry name" value="CYTOCHROME C OXIDASE SUBUNIT 6C"/>
    <property type="match status" value="1"/>
</dbReference>
<evidence type="ECO:0000313" key="11">
    <source>
        <dbReference type="EMBL" id="KAH9639695.1"/>
    </source>
</evidence>
<evidence type="ECO:0000256" key="6">
    <source>
        <dbReference type="ARBA" id="ARBA00022989"/>
    </source>
</evidence>
<dbReference type="InterPro" id="IPR037169">
    <property type="entry name" value="Cytochrome_c_oxidase_VIc_sf"/>
</dbReference>
<feature type="transmembrane region" description="Helical" evidence="9">
    <location>
        <begin position="53"/>
        <end position="73"/>
    </location>
</feature>
<evidence type="ECO:0000256" key="9">
    <source>
        <dbReference type="SAM" id="Phobius"/>
    </source>
</evidence>
<dbReference type="InterPro" id="IPR051389">
    <property type="entry name" value="Cytochrome_c_oxidase_VIc"/>
</dbReference>
<dbReference type="SUPFAM" id="SSF81415">
    <property type="entry name" value="Mitochondrial cytochrome c oxidase subunit VIc"/>
    <property type="match status" value="1"/>
</dbReference>
<organism evidence="10 12">
    <name type="scientific">Spodoptera exigua</name>
    <name type="common">Beet armyworm</name>
    <name type="synonym">Noctua fulgens</name>
    <dbReference type="NCBI Taxonomy" id="7107"/>
    <lineage>
        <taxon>Eukaryota</taxon>
        <taxon>Metazoa</taxon>
        <taxon>Ecdysozoa</taxon>
        <taxon>Arthropoda</taxon>
        <taxon>Hexapoda</taxon>
        <taxon>Insecta</taxon>
        <taxon>Pterygota</taxon>
        <taxon>Neoptera</taxon>
        <taxon>Endopterygota</taxon>
        <taxon>Lepidoptera</taxon>
        <taxon>Glossata</taxon>
        <taxon>Ditrysia</taxon>
        <taxon>Noctuoidea</taxon>
        <taxon>Noctuidae</taxon>
        <taxon>Amphipyrinae</taxon>
        <taxon>Spodoptera</taxon>
    </lineage>
</organism>
<evidence type="ECO:0000256" key="8">
    <source>
        <dbReference type="ARBA" id="ARBA00023136"/>
    </source>
</evidence>
<keyword evidence="6 9" id="KW-1133">Transmembrane helix</keyword>